<dbReference type="CDD" id="cd00985">
    <property type="entry name" value="Maf_Ham1"/>
    <property type="match status" value="1"/>
</dbReference>
<dbReference type="AlphaFoldDB" id="A0A835I5S8"/>
<dbReference type="Pfam" id="PF00347">
    <property type="entry name" value="Ribosomal_L6"/>
    <property type="match status" value="1"/>
</dbReference>
<dbReference type="EMBL" id="JADFTS010000004">
    <property type="protein sequence ID" value="KAF9609718.1"/>
    <property type="molecule type" value="Genomic_DNA"/>
</dbReference>
<dbReference type="Gene3D" id="3.90.930.12">
    <property type="entry name" value="Ribosomal protein L6, alpha-beta domain"/>
    <property type="match status" value="1"/>
</dbReference>
<dbReference type="InterPro" id="IPR036789">
    <property type="entry name" value="Ribosomal_uL6-like_a/b-dom_sf"/>
</dbReference>
<dbReference type="Gene3D" id="3.90.950.10">
    <property type="match status" value="1"/>
</dbReference>
<dbReference type="PROSITE" id="PS00525">
    <property type="entry name" value="RIBOSOMAL_L6_1"/>
    <property type="match status" value="1"/>
</dbReference>
<dbReference type="GO" id="GO:0019843">
    <property type="term" value="F:rRNA binding"/>
    <property type="evidence" value="ECO:0007669"/>
    <property type="project" value="InterPro"/>
</dbReference>
<evidence type="ECO:0000259" key="2">
    <source>
        <dbReference type="Pfam" id="PF00347"/>
    </source>
</evidence>
<reference evidence="3 4" key="1">
    <citation type="submission" date="2020-10" db="EMBL/GenBank/DDBJ databases">
        <title>The Coptis chinensis genome and diversification of protoberbering-type alkaloids.</title>
        <authorList>
            <person name="Wang B."/>
            <person name="Shu S."/>
            <person name="Song C."/>
            <person name="Liu Y."/>
        </authorList>
    </citation>
    <scope>NUCLEOTIDE SEQUENCE [LARGE SCALE GENOMIC DNA]</scope>
    <source>
        <strain evidence="3">HL-2020</strain>
        <tissue evidence="3">Leaf</tissue>
    </source>
</reference>
<evidence type="ECO:0000313" key="4">
    <source>
        <dbReference type="Proteomes" id="UP000631114"/>
    </source>
</evidence>
<dbReference type="InterPro" id="IPR029001">
    <property type="entry name" value="ITPase-like_fam"/>
</dbReference>
<comment type="caution">
    <text evidence="3">The sequence shown here is derived from an EMBL/GenBank/DDBJ whole genome shotgun (WGS) entry which is preliminary data.</text>
</comment>
<dbReference type="Pfam" id="PF02545">
    <property type="entry name" value="Maf"/>
    <property type="match status" value="1"/>
</dbReference>
<dbReference type="Proteomes" id="UP000631114">
    <property type="component" value="Unassembled WGS sequence"/>
</dbReference>
<evidence type="ECO:0000313" key="3">
    <source>
        <dbReference type="EMBL" id="KAF9609718.1"/>
    </source>
</evidence>
<feature type="domain" description="Large ribosomal subunit protein uL6 alpha-beta" evidence="2">
    <location>
        <begin position="283"/>
        <end position="333"/>
    </location>
</feature>
<organism evidence="3 4">
    <name type="scientific">Coptis chinensis</name>
    <dbReference type="NCBI Taxonomy" id="261450"/>
    <lineage>
        <taxon>Eukaryota</taxon>
        <taxon>Viridiplantae</taxon>
        <taxon>Streptophyta</taxon>
        <taxon>Embryophyta</taxon>
        <taxon>Tracheophyta</taxon>
        <taxon>Spermatophyta</taxon>
        <taxon>Magnoliopsida</taxon>
        <taxon>Ranunculales</taxon>
        <taxon>Ranunculaceae</taxon>
        <taxon>Coptidoideae</taxon>
        <taxon>Coptis</taxon>
    </lineage>
</organism>
<dbReference type="OrthoDB" id="10267058at2759"/>
<dbReference type="GO" id="GO:0006412">
    <property type="term" value="P:translation"/>
    <property type="evidence" value="ECO:0007669"/>
    <property type="project" value="InterPro"/>
</dbReference>
<keyword evidence="1" id="KW-0378">Hydrolase</keyword>
<accession>A0A835I5S8</accession>
<dbReference type="SUPFAM" id="SSF52972">
    <property type="entry name" value="ITPase-like"/>
    <property type="match status" value="1"/>
</dbReference>
<dbReference type="PANTHER" id="PTHR43213:SF14">
    <property type="entry name" value="MAF-LIKE PROTEIN"/>
    <property type="match status" value="1"/>
</dbReference>
<dbReference type="InterPro" id="IPR020040">
    <property type="entry name" value="Ribosomal_uL6_a/b-dom"/>
</dbReference>
<name>A0A835I5S8_9MAGN</name>
<dbReference type="HAMAP" id="MF_00528">
    <property type="entry name" value="Maf"/>
    <property type="match status" value="1"/>
</dbReference>
<evidence type="ECO:0000256" key="1">
    <source>
        <dbReference type="ARBA" id="ARBA00022801"/>
    </source>
</evidence>
<dbReference type="GO" id="GO:0005840">
    <property type="term" value="C:ribosome"/>
    <property type="evidence" value="ECO:0007669"/>
    <property type="project" value="InterPro"/>
</dbReference>
<dbReference type="InterPro" id="IPR003697">
    <property type="entry name" value="Maf-like"/>
</dbReference>
<proteinExistence type="inferred from homology"/>
<sequence length="386" mass="43013">MSSSILGMTSLFLGRSSCTSLASNKNLPNQKSSRNIIIKMSSESPPFKIILGSSSMARRQILSEMGYKFEIMTADIDEKGIRMEKPEELVMALAEAKADAIMSMLQNTNLPDQDDKYTLLITADTKEPTSTSFCCPACHQPDILRDPDHRWHAGNCLLLNFDLEVVVYDGVIREKPSSKEEAREFIKGYSSGHAATVGSVLITNLKTGIRKGGWDKVEIYFHDIPDEVTDKLIEEGVVLNVAGALIIEHPLILPIVKEVVGTTDSVMGLPKALTEKLIQEVLHEVELSVPPAVRVFCFKPNIVCCTGIDKQRVHQFAATVRSCKPPEVYKGKGLHCLRMAFVFVYVTIAVCCSKDPHTYENRSQKYLQLSLKSSCLVVMRYCFLRF</sequence>
<protein>
    <recommendedName>
        <fullName evidence="2">Large ribosomal subunit protein uL6 alpha-beta domain-containing protein</fullName>
    </recommendedName>
</protein>
<dbReference type="InterPro" id="IPR002358">
    <property type="entry name" value="Ribosomal_uL6_CS"/>
</dbReference>
<dbReference type="GO" id="GO:0047429">
    <property type="term" value="F:nucleoside triphosphate diphosphatase activity"/>
    <property type="evidence" value="ECO:0007669"/>
    <property type="project" value="InterPro"/>
</dbReference>
<dbReference type="GO" id="GO:0003735">
    <property type="term" value="F:structural constituent of ribosome"/>
    <property type="evidence" value="ECO:0007669"/>
    <property type="project" value="InterPro"/>
</dbReference>
<keyword evidence="4" id="KW-1185">Reference proteome</keyword>
<dbReference type="PANTHER" id="PTHR43213">
    <property type="entry name" value="BIFUNCTIONAL DTTP/UTP PYROPHOSPHATASE/METHYLTRANSFERASE PROTEIN-RELATED"/>
    <property type="match status" value="1"/>
</dbReference>
<gene>
    <name evidence="3" type="ORF">IFM89_018166</name>
</gene>
<dbReference type="SUPFAM" id="SSF56053">
    <property type="entry name" value="Ribosomal protein L6"/>
    <property type="match status" value="1"/>
</dbReference>